<keyword evidence="2" id="KW-1003">Cell membrane</keyword>
<keyword evidence="5 6" id="KW-0472">Membrane</keyword>
<evidence type="ECO:0000256" key="5">
    <source>
        <dbReference type="ARBA" id="ARBA00023136"/>
    </source>
</evidence>
<feature type="transmembrane region" description="Helical" evidence="6">
    <location>
        <begin position="43"/>
        <end position="68"/>
    </location>
</feature>
<evidence type="ECO:0000256" key="4">
    <source>
        <dbReference type="ARBA" id="ARBA00022989"/>
    </source>
</evidence>
<dbReference type="Pfam" id="PF01810">
    <property type="entry name" value="LysE"/>
    <property type="match status" value="1"/>
</dbReference>
<keyword evidence="4 6" id="KW-1133">Transmembrane helix</keyword>
<feature type="transmembrane region" description="Helical" evidence="6">
    <location>
        <begin position="150"/>
        <end position="175"/>
    </location>
</feature>
<accession>A0ABQ1IEG8</accession>
<dbReference type="PANTHER" id="PTHR30086">
    <property type="entry name" value="ARGININE EXPORTER PROTEIN ARGO"/>
    <property type="match status" value="1"/>
</dbReference>
<evidence type="ECO:0000256" key="2">
    <source>
        <dbReference type="ARBA" id="ARBA00022475"/>
    </source>
</evidence>
<gene>
    <name evidence="7" type="ORF">GCM10011505_18700</name>
</gene>
<name>A0ABQ1IEG8_9PROT</name>
<comment type="subcellular location">
    <subcellularLocation>
        <location evidence="1">Cell membrane</location>
        <topology evidence="1">Multi-pass membrane protein</topology>
    </subcellularLocation>
</comment>
<feature type="transmembrane region" description="Helical" evidence="6">
    <location>
        <begin position="75"/>
        <end position="92"/>
    </location>
</feature>
<dbReference type="PANTHER" id="PTHR30086:SF20">
    <property type="entry name" value="ARGININE EXPORTER PROTEIN ARGO-RELATED"/>
    <property type="match status" value="1"/>
</dbReference>
<dbReference type="Proteomes" id="UP000603352">
    <property type="component" value="Unassembled WGS sequence"/>
</dbReference>
<proteinExistence type="predicted"/>
<evidence type="ECO:0000256" key="1">
    <source>
        <dbReference type="ARBA" id="ARBA00004651"/>
    </source>
</evidence>
<dbReference type="InterPro" id="IPR001123">
    <property type="entry name" value="LeuE-type"/>
</dbReference>
<evidence type="ECO:0000256" key="6">
    <source>
        <dbReference type="SAM" id="Phobius"/>
    </source>
</evidence>
<evidence type="ECO:0000313" key="7">
    <source>
        <dbReference type="EMBL" id="GGB37475.1"/>
    </source>
</evidence>
<evidence type="ECO:0000256" key="3">
    <source>
        <dbReference type="ARBA" id="ARBA00022692"/>
    </source>
</evidence>
<protein>
    <submittedName>
        <fullName evidence="7">Threonine transporter RhtB</fullName>
    </submittedName>
</protein>
<comment type="caution">
    <text evidence="7">The sequence shown here is derived from an EMBL/GenBank/DDBJ whole genome shotgun (WGS) entry which is preliminary data.</text>
</comment>
<organism evidence="7 8">
    <name type="scientific">Tistrella bauzanensis</name>
    <dbReference type="NCBI Taxonomy" id="657419"/>
    <lineage>
        <taxon>Bacteria</taxon>
        <taxon>Pseudomonadati</taxon>
        <taxon>Pseudomonadota</taxon>
        <taxon>Alphaproteobacteria</taxon>
        <taxon>Geminicoccales</taxon>
        <taxon>Geminicoccaceae</taxon>
        <taxon>Tistrella</taxon>
    </lineage>
</organism>
<feature type="transmembrane region" description="Helical" evidence="6">
    <location>
        <begin position="187"/>
        <end position="205"/>
    </location>
</feature>
<dbReference type="EMBL" id="BMDZ01000017">
    <property type="protein sequence ID" value="GGB37475.1"/>
    <property type="molecule type" value="Genomic_DNA"/>
</dbReference>
<reference evidence="8" key="1">
    <citation type="journal article" date="2019" name="Int. J. Syst. Evol. Microbiol.">
        <title>The Global Catalogue of Microorganisms (GCM) 10K type strain sequencing project: providing services to taxonomists for standard genome sequencing and annotation.</title>
        <authorList>
            <consortium name="The Broad Institute Genomics Platform"/>
            <consortium name="The Broad Institute Genome Sequencing Center for Infectious Disease"/>
            <person name="Wu L."/>
            <person name="Ma J."/>
        </authorList>
    </citation>
    <scope>NUCLEOTIDE SEQUENCE [LARGE SCALE GENOMIC DNA]</scope>
    <source>
        <strain evidence="8">CGMCC 1.10188</strain>
    </source>
</reference>
<evidence type="ECO:0000313" key="8">
    <source>
        <dbReference type="Proteomes" id="UP000603352"/>
    </source>
</evidence>
<dbReference type="RefSeq" id="WP_188577119.1">
    <property type="nucleotide sequence ID" value="NZ_BMDZ01000017.1"/>
</dbReference>
<keyword evidence="3 6" id="KW-0812">Transmembrane</keyword>
<keyword evidence="8" id="KW-1185">Reference proteome</keyword>
<sequence>MDLPVAPATLLAFLSVALAIVISPGPDTLLILRNTLNSGTRTGMATVAGVQLGLVGHTALAALGLSVVIASSPRLFGLVALAGGGYLGWLGLQSFRGGLMRIDTAGRTVGAGAALRDAMLTNLLNPKVILLFLALMPGFVDPARAATPQLVMLALALLAINIVWQVPVALAAEAARRQLSRPMVQRWINRLTGAILTGFGMLLIWDHGGGLFG</sequence>
<dbReference type="PIRSF" id="PIRSF006324">
    <property type="entry name" value="LeuE"/>
    <property type="match status" value="1"/>
</dbReference>